<evidence type="ECO:0000313" key="12">
    <source>
        <dbReference type="Proteomes" id="UP000034137"/>
    </source>
</evidence>
<dbReference type="InterPro" id="IPR010372">
    <property type="entry name" value="DNA_pol3_delta_N"/>
</dbReference>
<proteinExistence type="inferred from homology"/>
<evidence type="ECO:0000256" key="7">
    <source>
        <dbReference type="ARBA" id="ARBA00034754"/>
    </source>
</evidence>
<evidence type="ECO:0000256" key="2">
    <source>
        <dbReference type="ARBA" id="ARBA00017703"/>
    </source>
</evidence>
<dbReference type="NCBIfam" id="TIGR01128">
    <property type="entry name" value="holA"/>
    <property type="match status" value="1"/>
</dbReference>
<feature type="domain" description="DNA polymerase III delta N-terminal" evidence="9">
    <location>
        <begin position="4"/>
        <end position="123"/>
    </location>
</feature>
<evidence type="ECO:0000256" key="4">
    <source>
        <dbReference type="ARBA" id="ARBA00022695"/>
    </source>
</evidence>
<comment type="caution">
    <text evidence="11">The sequence shown here is derived from an EMBL/GenBank/DDBJ whole genome shotgun (WGS) entry which is preliminary data.</text>
</comment>
<dbReference type="InterPro" id="IPR048466">
    <property type="entry name" value="DNA_pol3_delta-like_C"/>
</dbReference>
<dbReference type="Proteomes" id="UP000034137">
    <property type="component" value="Unassembled WGS sequence"/>
</dbReference>
<dbReference type="InterPro" id="IPR027417">
    <property type="entry name" value="P-loop_NTPase"/>
</dbReference>
<gene>
    <name evidence="11" type="ORF">UT64_C0023G0004</name>
</gene>
<dbReference type="SUPFAM" id="SSF52540">
    <property type="entry name" value="P-loop containing nucleoside triphosphate hydrolases"/>
    <property type="match status" value="1"/>
</dbReference>
<dbReference type="PANTHER" id="PTHR34388:SF1">
    <property type="entry name" value="DNA POLYMERASE III SUBUNIT DELTA"/>
    <property type="match status" value="1"/>
</dbReference>
<dbReference type="Gene3D" id="1.20.272.10">
    <property type="match status" value="1"/>
</dbReference>
<dbReference type="Gene3D" id="1.10.8.60">
    <property type="match status" value="1"/>
</dbReference>
<evidence type="ECO:0000256" key="5">
    <source>
        <dbReference type="ARBA" id="ARBA00022705"/>
    </source>
</evidence>
<dbReference type="Gene3D" id="3.40.50.300">
    <property type="entry name" value="P-loop containing nucleotide triphosphate hydrolases"/>
    <property type="match status" value="1"/>
</dbReference>
<dbReference type="Pfam" id="PF21694">
    <property type="entry name" value="DNA_pol3_delta_C"/>
    <property type="match status" value="1"/>
</dbReference>
<dbReference type="EMBL" id="LBXO01000023">
    <property type="protein sequence ID" value="KKR32764.1"/>
    <property type="molecule type" value="Genomic_DNA"/>
</dbReference>
<name>A0A0G0PXA4_9BACT</name>
<dbReference type="GO" id="GO:0003887">
    <property type="term" value="F:DNA-directed DNA polymerase activity"/>
    <property type="evidence" value="ECO:0007669"/>
    <property type="project" value="UniProtKB-KW"/>
</dbReference>
<dbReference type="Pfam" id="PF06144">
    <property type="entry name" value="DNA_pol3_delta"/>
    <property type="match status" value="1"/>
</dbReference>
<organism evidence="11 12">
    <name type="scientific">Candidatus Falkowbacteria bacterium GW2011_GWF2_39_8</name>
    <dbReference type="NCBI Taxonomy" id="1618642"/>
    <lineage>
        <taxon>Bacteria</taxon>
        <taxon>Candidatus Falkowiibacteriota</taxon>
    </lineage>
</organism>
<comment type="catalytic activity">
    <reaction evidence="8">
        <text>DNA(n) + a 2'-deoxyribonucleoside 5'-triphosphate = DNA(n+1) + diphosphate</text>
        <dbReference type="Rhea" id="RHEA:22508"/>
        <dbReference type="Rhea" id="RHEA-COMP:17339"/>
        <dbReference type="Rhea" id="RHEA-COMP:17340"/>
        <dbReference type="ChEBI" id="CHEBI:33019"/>
        <dbReference type="ChEBI" id="CHEBI:61560"/>
        <dbReference type="ChEBI" id="CHEBI:173112"/>
        <dbReference type="EC" id="2.7.7.7"/>
    </reaction>
</comment>
<evidence type="ECO:0000256" key="8">
    <source>
        <dbReference type="ARBA" id="ARBA00049244"/>
    </source>
</evidence>
<dbReference type="SUPFAM" id="SSF48019">
    <property type="entry name" value="post-AAA+ oligomerization domain-like"/>
    <property type="match status" value="1"/>
</dbReference>
<keyword evidence="3" id="KW-0808">Transferase</keyword>
<evidence type="ECO:0000256" key="6">
    <source>
        <dbReference type="ARBA" id="ARBA00022932"/>
    </source>
</evidence>
<sequence length="333" mass="37835">MIIFLYGEDTFRSRQKLKELKDKFLREIDPQGTSLAVLEGEKVNLDKLNQAIGSVSLLSKKRMVVIENLFARKDDEIFSQFYTYLTSKNEKTDDNIIIVWDEIGSASKGLTKGRGVLFKFLAQSKYAQEFKPLSNLELLNWLKKEVEMRKAQISHEAANTLVSLVGNDLWALNNDLDKLVNYKAGQQLHLSGEARVNKIETSDVRELVSGSIDENIFALTDAISNRNKNLVVKLFQEQIEAGSTGDYLLNMILRQFKILLQVRQALDSGSNARNIASTLKLHPFVVQKAVTQVRNFNLTNLKSIFDRLVKMDYEMKTGKTDVLLALNMLIVKL</sequence>
<dbReference type="InterPro" id="IPR005790">
    <property type="entry name" value="DNA_polIII_delta"/>
</dbReference>
<evidence type="ECO:0000256" key="1">
    <source>
        <dbReference type="ARBA" id="ARBA00012417"/>
    </source>
</evidence>
<reference evidence="11 12" key="1">
    <citation type="journal article" date="2015" name="Nature">
        <title>rRNA introns, odd ribosomes, and small enigmatic genomes across a large radiation of phyla.</title>
        <authorList>
            <person name="Brown C.T."/>
            <person name="Hug L.A."/>
            <person name="Thomas B.C."/>
            <person name="Sharon I."/>
            <person name="Castelle C.J."/>
            <person name="Singh A."/>
            <person name="Wilkins M.J."/>
            <person name="Williams K.H."/>
            <person name="Banfield J.F."/>
        </authorList>
    </citation>
    <scope>NUCLEOTIDE SEQUENCE [LARGE SCALE GENOMIC DNA]</scope>
</reference>
<dbReference type="AlphaFoldDB" id="A0A0G0PXA4"/>
<comment type="similarity">
    <text evidence="7">Belongs to the DNA polymerase HolA subunit family.</text>
</comment>
<accession>A0A0G0PXA4</accession>
<dbReference type="GO" id="GO:0009360">
    <property type="term" value="C:DNA polymerase III complex"/>
    <property type="evidence" value="ECO:0007669"/>
    <property type="project" value="InterPro"/>
</dbReference>
<dbReference type="InterPro" id="IPR008921">
    <property type="entry name" value="DNA_pol3_clamp-load_cplx_C"/>
</dbReference>
<evidence type="ECO:0000313" key="11">
    <source>
        <dbReference type="EMBL" id="KKR32764.1"/>
    </source>
</evidence>
<evidence type="ECO:0000259" key="9">
    <source>
        <dbReference type="Pfam" id="PF06144"/>
    </source>
</evidence>
<evidence type="ECO:0000256" key="3">
    <source>
        <dbReference type="ARBA" id="ARBA00022679"/>
    </source>
</evidence>
<dbReference type="EC" id="2.7.7.7" evidence="1"/>
<dbReference type="GO" id="GO:0003677">
    <property type="term" value="F:DNA binding"/>
    <property type="evidence" value="ECO:0007669"/>
    <property type="project" value="InterPro"/>
</dbReference>
<protein>
    <recommendedName>
        <fullName evidence="2">DNA polymerase III subunit delta</fullName>
        <ecNumber evidence="1">2.7.7.7</ecNumber>
    </recommendedName>
</protein>
<feature type="domain" description="DNA polymerase III delta subunit-like C-terminal" evidence="10">
    <location>
        <begin position="214"/>
        <end position="333"/>
    </location>
</feature>
<evidence type="ECO:0000259" key="10">
    <source>
        <dbReference type="Pfam" id="PF21694"/>
    </source>
</evidence>
<keyword evidence="6" id="KW-0239">DNA-directed DNA polymerase</keyword>
<keyword evidence="4" id="KW-0548">Nucleotidyltransferase</keyword>
<keyword evidence="5" id="KW-0235">DNA replication</keyword>
<dbReference type="PANTHER" id="PTHR34388">
    <property type="entry name" value="DNA POLYMERASE III SUBUNIT DELTA"/>
    <property type="match status" value="1"/>
</dbReference>
<dbReference type="GO" id="GO:0006261">
    <property type="term" value="P:DNA-templated DNA replication"/>
    <property type="evidence" value="ECO:0007669"/>
    <property type="project" value="TreeGrafter"/>
</dbReference>